<dbReference type="PROSITE" id="PS51186">
    <property type="entry name" value="GNAT"/>
    <property type="match status" value="1"/>
</dbReference>
<protein>
    <submittedName>
        <fullName evidence="2">GNAT family N-acetyltransferase</fullName>
    </submittedName>
</protein>
<gene>
    <name evidence="2" type="ORF">CDA63_05140</name>
</gene>
<dbReference type="PANTHER" id="PTHR43415:SF5">
    <property type="entry name" value="ACETYLTRANSFERASE"/>
    <property type="match status" value="1"/>
</dbReference>
<dbReference type="CDD" id="cd04301">
    <property type="entry name" value="NAT_SF"/>
    <property type="match status" value="1"/>
</dbReference>
<dbReference type="PANTHER" id="PTHR43415">
    <property type="entry name" value="SPERMIDINE N(1)-ACETYLTRANSFERASE"/>
    <property type="match status" value="1"/>
</dbReference>
<dbReference type="AlphaFoldDB" id="A0A246FMX6"/>
<name>A0A246FMX6_9BACT</name>
<dbReference type="InterPro" id="IPR000182">
    <property type="entry name" value="GNAT_dom"/>
</dbReference>
<keyword evidence="3" id="KW-1185">Reference proteome</keyword>
<dbReference type="OrthoDB" id="9811523at2"/>
<dbReference type="SUPFAM" id="SSF55729">
    <property type="entry name" value="Acyl-CoA N-acyltransferases (Nat)"/>
    <property type="match status" value="1"/>
</dbReference>
<dbReference type="GO" id="GO:0016747">
    <property type="term" value="F:acyltransferase activity, transferring groups other than amino-acyl groups"/>
    <property type="evidence" value="ECO:0007669"/>
    <property type="project" value="InterPro"/>
</dbReference>
<evidence type="ECO:0000259" key="1">
    <source>
        <dbReference type="PROSITE" id="PS51186"/>
    </source>
</evidence>
<dbReference type="Gene3D" id="3.40.630.30">
    <property type="match status" value="1"/>
</dbReference>
<dbReference type="Pfam" id="PF00583">
    <property type="entry name" value="Acetyltransf_1"/>
    <property type="match status" value="1"/>
</dbReference>
<sequence>MIRLDYFTPADFSQLISWITDERLMLSWSGSLFSFPLTPDKLAWYLDGTNDPATADALVYKATDTLTGEVVGHISLGGISRKNQAARISRVIVGAPNARGRGIGRQMVEAVLDVGFGQLGLHRIDLGVYDFNTAALRCYEQAGLVREGCSRDVLRHENEYWSLVEMSMLAPEWRARQAARTSQPTAGELAA</sequence>
<reference evidence="2 3" key="1">
    <citation type="submission" date="2017-06" db="EMBL/GenBank/DDBJ databases">
        <title>Hymenobacter amundsenii sp. nov. isolated from regoliths in Antarctica.</title>
        <authorList>
            <person name="Sedlacek I."/>
            <person name="Kralova S."/>
            <person name="Pantucek R."/>
            <person name="Svec P."/>
            <person name="Holochova P."/>
            <person name="Stankova E."/>
            <person name="Vrbovska V."/>
            <person name="Busse H.-J."/>
        </authorList>
    </citation>
    <scope>NUCLEOTIDE SEQUENCE [LARGE SCALE GENOMIC DNA]</scope>
    <source>
        <strain evidence="2 3">CCM 8682</strain>
    </source>
</reference>
<dbReference type="Proteomes" id="UP000197277">
    <property type="component" value="Unassembled WGS sequence"/>
</dbReference>
<dbReference type="RefSeq" id="WP_088463381.1">
    <property type="nucleotide sequence ID" value="NZ_NIRR01000005.1"/>
</dbReference>
<evidence type="ECO:0000313" key="2">
    <source>
        <dbReference type="EMBL" id="OWP64116.1"/>
    </source>
</evidence>
<evidence type="ECO:0000313" key="3">
    <source>
        <dbReference type="Proteomes" id="UP000197277"/>
    </source>
</evidence>
<comment type="caution">
    <text evidence="2">The sequence shown here is derived from an EMBL/GenBank/DDBJ whole genome shotgun (WGS) entry which is preliminary data.</text>
</comment>
<accession>A0A246FMX6</accession>
<dbReference type="EMBL" id="NIRR01000005">
    <property type="protein sequence ID" value="OWP64116.1"/>
    <property type="molecule type" value="Genomic_DNA"/>
</dbReference>
<dbReference type="InterPro" id="IPR016181">
    <property type="entry name" value="Acyl_CoA_acyltransferase"/>
</dbReference>
<proteinExistence type="predicted"/>
<organism evidence="2 3">
    <name type="scientific">Hymenobacter amundsenii</name>
    <dbReference type="NCBI Taxonomy" id="2006685"/>
    <lineage>
        <taxon>Bacteria</taxon>
        <taxon>Pseudomonadati</taxon>
        <taxon>Bacteroidota</taxon>
        <taxon>Cytophagia</taxon>
        <taxon>Cytophagales</taxon>
        <taxon>Hymenobacteraceae</taxon>
        <taxon>Hymenobacter</taxon>
    </lineage>
</organism>
<feature type="domain" description="N-acetyltransferase" evidence="1">
    <location>
        <begin position="2"/>
        <end position="171"/>
    </location>
</feature>
<keyword evidence="2" id="KW-0808">Transferase</keyword>